<reference evidence="2 3" key="1">
    <citation type="journal article" date="2023" name="bioRxiv">
        <title>Conserved and derived expression patterns and positive selection on dental genes reveal complex evolutionary context of ever-growing rodent molars.</title>
        <authorList>
            <person name="Calamari Z.T."/>
            <person name="Song A."/>
            <person name="Cohen E."/>
            <person name="Akter M."/>
            <person name="Roy R.D."/>
            <person name="Hallikas O."/>
            <person name="Christensen M.M."/>
            <person name="Li P."/>
            <person name="Marangoni P."/>
            <person name="Jernvall J."/>
            <person name="Klein O.D."/>
        </authorList>
    </citation>
    <scope>NUCLEOTIDE SEQUENCE [LARGE SCALE GENOMIC DNA]</scope>
    <source>
        <strain evidence="2">V071</strain>
    </source>
</reference>
<proteinExistence type="predicted"/>
<dbReference type="EMBL" id="JBBHLL010000152">
    <property type="protein sequence ID" value="KAK7812426.1"/>
    <property type="molecule type" value="Genomic_DNA"/>
</dbReference>
<evidence type="ECO:0000313" key="3">
    <source>
        <dbReference type="Proteomes" id="UP001488838"/>
    </source>
</evidence>
<accession>A0AAW0IDF0</accession>
<feature type="compositionally biased region" description="Basic and acidic residues" evidence="1">
    <location>
        <begin position="31"/>
        <end position="52"/>
    </location>
</feature>
<gene>
    <name evidence="2" type="ORF">U0070_001524</name>
</gene>
<dbReference type="Proteomes" id="UP001488838">
    <property type="component" value="Unassembled WGS sequence"/>
</dbReference>
<sequence>MCTTSTGASAPHSSGLRDAAVGGKGRSLQSRRPEADLRGRATERGRDERRLPAETGVKKMATTKRVLYVGEQARVLD</sequence>
<comment type="caution">
    <text evidence="2">The sequence shown here is derived from an EMBL/GenBank/DDBJ whole genome shotgun (WGS) entry which is preliminary data.</text>
</comment>
<keyword evidence="3" id="KW-1185">Reference proteome</keyword>
<feature type="region of interest" description="Disordered" evidence="1">
    <location>
        <begin position="1"/>
        <end position="58"/>
    </location>
</feature>
<protein>
    <submittedName>
        <fullName evidence="2">Uncharacterized protein</fullName>
    </submittedName>
</protein>
<evidence type="ECO:0000313" key="2">
    <source>
        <dbReference type="EMBL" id="KAK7812426.1"/>
    </source>
</evidence>
<dbReference type="AlphaFoldDB" id="A0AAW0IDF0"/>
<feature type="compositionally biased region" description="Polar residues" evidence="1">
    <location>
        <begin position="1"/>
        <end position="12"/>
    </location>
</feature>
<organism evidence="2 3">
    <name type="scientific">Myodes glareolus</name>
    <name type="common">Bank vole</name>
    <name type="synonym">Clethrionomys glareolus</name>
    <dbReference type="NCBI Taxonomy" id="447135"/>
    <lineage>
        <taxon>Eukaryota</taxon>
        <taxon>Metazoa</taxon>
        <taxon>Chordata</taxon>
        <taxon>Craniata</taxon>
        <taxon>Vertebrata</taxon>
        <taxon>Euteleostomi</taxon>
        <taxon>Mammalia</taxon>
        <taxon>Eutheria</taxon>
        <taxon>Euarchontoglires</taxon>
        <taxon>Glires</taxon>
        <taxon>Rodentia</taxon>
        <taxon>Myomorpha</taxon>
        <taxon>Muroidea</taxon>
        <taxon>Cricetidae</taxon>
        <taxon>Arvicolinae</taxon>
        <taxon>Myodes</taxon>
    </lineage>
</organism>
<name>A0AAW0IDF0_MYOGA</name>
<evidence type="ECO:0000256" key="1">
    <source>
        <dbReference type="SAM" id="MobiDB-lite"/>
    </source>
</evidence>